<feature type="region of interest" description="Disordered" evidence="1">
    <location>
        <begin position="1"/>
        <end position="22"/>
    </location>
</feature>
<feature type="compositionally biased region" description="Basic and acidic residues" evidence="1">
    <location>
        <begin position="1"/>
        <end position="19"/>
    </location>
</feature>
<comment type="caution">
    <text evidence="2">The sequence shown here is derived from an EMBL/GenBank/DDBJ whole genome shotgun (WGS) entry which is preliminary data.</text>
</comment>
<accession>A0A9N8DPD5</accession>
<evidence type="ECO:0000313" key="2">
    <source>
        <dbReference type="EMBL" id="CAB9504301.1"/>
    </source>
</evidence>
<keyword evidence="3" id="KW-1185">Reference proteome</keyword>
<dbReference type="AlphaFoldDB" id="A0A9N8DPD5"/>
<reference evidence="2" key="1">
    <citation type="submission" date="2020-06" db="EMBL/GenBank/DDBJ databases">
        <authorList>
            <consortium name="Plant Systems Biology data submission"/>
        </authorList>
    </citation>
    <scope>NUCLEOTIDE SEQUENCE</scope>
    <source>
        <strain evidence="2">D6</strain>
    </source>
</reference>
<feature type="region of interest" description="Disordered" evidence="1">
    <location>
        <begin position="59"/>
        <end position="94"/>
    </location>
</feature>
<organism evidence="2 3">
    <name type="scientific">Seminavis robusta</name>
    <dbReference type="NCBI Taxonomy" id="568900"/>
    <lineage>
        <taxon>Eukaryota</taxon>
        <taxon>Sar</taxon>
        <taxon>Stramenopiles</taxon>
        <taxon>Ochrophyta</taxon>
        <taxon>Bacillariophyta</taxon>
        <taxon>Bacillariophyceae</taxon>
        <taxon>Bacillariophycidae</taxon>
        <taxon>Naviculales</taxon>
        <taxon>Naviculaceae</taxon>
        <taxon>Seminavis</taxon>
    </lineage>
</organism>
<dbReference type="EMBL" id="CAICTM010000191">
    <property type="protein sequence ID" value="CAB9504301.1"/>
    <property type="molecule type" value="Genomic_DNA"/>
</dbReference>
<evidence type="ECO:0000313" key="3">
    <source>
        <dbReference type="Proteomes" id="UP001153069"/>
    </source>
</evidence>
<dbReference type="Proteomes" id="UP001153069">
    <property type="component" value="Unassembled WGS sequence"/>
</dbReference>
<name>A0A9N8DPD5_9STRA</name>
<gene>
    <name evidence="2" type="ORF">SEMRO_192_G082451.1</name>
</gene>
<protein>
    <submittedName>
        <fullName evidence="2">Uncharacterized protein</fullName>
    </submittedName>
</protein>
<sequence>MPLEKDNPSHRNLSDKLDGKYGGGSIYEKVTRPIVHGVYHTARCVSSGNSAELARAKDQFSAVGKGQPRTEYLSSSTKRKQPRMPRENMVEGPAPVYRSIGFQLQTTVR</sequence>
<proteinExistence type="predicted"/>
<evidence type="ECO:0000256" key="1">
    <source>
        <dbReference type="SAM" id="MobiDB-lite"/>
    </source>
</evidence>